<keyword evidence="10" id="KW-1185">Reference proteome</keyword>
<evidence type="ECO:0000256" key="1">
    <source>
        <dbReference type="ARBA" id="ARBA00004575"/>
    </source>
</evidence>
<proteinExistence type="inferred from homology"/>
<dbReference type="PANTHER" id="PTHR31587:SF3">
    <property type="entry name" value="EXPRESSED PROTEIN"/>
    <property type="match status" value="1"/>
</dbReference>
<evidence type="ECO:0000256" key="3">
    <source>
        <dbReference type="ARBA" id="ARBA00022692"/>
    </source>
</evidence>
<keyword evidence="6 8" id="KW-0472">Membrane</keyword>
<evidence type="ECO:0000256" key="6">
    <source>
        <dbReference type="ARBA" id="ARBA00023136"/>
    </source>
</evidence>
<evidence type="ECO:0000256" key="8">
    <source>
        <dbReference type="SAM" id="Phobius"/>
    </source>
</evidence>
<keyword evidence="5 8" id="KW-1133">Transmembrane helix</keyword>
<name>A0AAN7QJP0_9MYRT</name>
<dbReference type="GO" id="GO:0005637">
    <property type="term" value="C:nuclear inner membrane"/>
    <property type="evidence" value="ECO:0007669"/>
    <property type="project" value="UniProtKB-SubCell"/>
</dbReference>
<feature type="transmembrane region" description="Helical" evidence="8">
    <location>
        <begin position="164"/>
        <end position="182"/>
    </location>
</feature>
<evidence type="ECO:0000256" key="2">
    <source>
        <dbReference type="ARBA" id="ARBA00005748"/>
    </source>
</evidence>
<dbReference type="EMBL" id="JAXIOK010000005">
    <property type="protein sequence ID" value="KAK4769922.1"/>
    <property type="molecule type" value="Genomic_DNA"/>
</dbReference>
<comment type="subcellular location">
    <subcellularLocation>
        <location evidence="1">Nucleus inner membrane</location>
        <topology evidence="1">Multi-pass membrane protein</topology>
        <orientation evidence="1">Nucleoplasmic side</orientation>
    </subcellularLocation>
</comment>
<protein>
    <submittedName>
        <fullName evidence="9">Uncharacterized protein</fullName>
    </submittedName>
</protein>
<dbReference type="InterPro" id="IPR019358">
    <property type="entry name" value="NEMP_fam"/>
</dbReference>
<comment type="similarity">
    <text evidence="2">Belongs to the NEMP family.</text>
</comment>
<feature type="transmembrane region" description="Helical" evidence="8">
    <location>
        <begin position="319"/>
        <end position="338"/>
    </location>
</feature>
<feature type="transmembrane region" description="Helical" evidence="8">
    <location>
        <begin position="261"/>
        <end position="281"/>
    </location>
</feature>
<reference evidence="9 10" key="1">
    <citation type="journal article" date="2023" name="Hortic Res">
        <title>Pangenome of water caltrop reveals structural variations and asymmetric subgenome divergence after allopolyploidization.</title>
        <authorList>
            <person name="Zhang X."/>
            <person name="Chen Y."/>
            <person name="Wang L."/>
            <person name="Yuan Y."/>
            <person name="Fang M."/>
            <person name="Shi L."/>
            <person name="Lu R."/>
            <person name="Comes H.P."/>
            <person name="Ma Y."/>
            <person name="Chen Y."/>
            <person name="Huang G."/>
            <person name="Zhou Y."/>
            <person name="Zheng Z."/>
            <person name="Qiu Y."/>
        </authorList>
    </citation>
    <scope>NUCLEOTIDE SEQUENCE [LARGE SCALE GENOMIC DNA]</scope>
    <source>
        <tissue evidence="9">Roots</tissue>
    </source>
</reference>
<sequence length="502" mass="56221">MTLSTLLAALPVFSLFFSIWVLFPTYVVSAPVFKGVHIGQPTLEVTPVALSGLSPGNKDVLYCERIQISGKSRLKLESYANALRVLVSPSVSTPERLQSIIQVCFHGNASLAMCQCVKDDWRHIHKGTWSSVMSPYDYKYVDLKLTSELPDPIIVSIVEEPQRWRFIFLGLGFILLLLAPVVSSWVPFYYSSSMVIGVLLVVIIILFQGMKLLPTGRKSALYLALYGSMLGAGSFILHQFSGMVNSILVNFGLSEEMHNPVSVFFLVGIIIAGAALGQWIVRKFVILEDGSVDVGIAQFVKWAMRVVGVTLILQSTLDIPLALGALVLCSTICILVYFPTWHEVEYESCCLNLSIPQWLSPQANSRLSRAEFLPRTPSNGSLSKLWNRHKKSHIRMNSSGKGVLSLTEMNRHGYYSVIHKKPNRKKLSEQDWEDSKAYWTRHAVSDLVSSPEFADWIIDHADRIRVISNESLEEKVHVCSDSDSTNEVIARSSNRFSPFNFW</sequence>
<evidence type="ECO:0000256" key="4">
    <source>
        <dbReference type="ARBA" id="ARBA00022729"/>
    </source>
</evidence>
<evidence type="ECO:0000256" key="7">
    <source>
        <dbReference type="ARBA" id="ARBA00023242"/>
    </source>
</evidence>
<keyword evidence="4" id="KW-0732">Signal</keyword>
<feature type="transmembrane region" description="Helical" evidence="8">
    <location>
        <begin position="188"/>
        <end position="207"/>
    </location>
</feature>
<organism evidence="9 10">
    <name type="scientific">Trapa incisa</name>
    <dbReference type="NCBI Taxonomy" id="236973"/>
    <lineage>
        <taxon>Eukaryota</taxon>
        <taxon>Viridiplantae</taxon>
        <taxon>Streptophyta</taxon>
        <taxon>Embryophyta</taxon>
        <taxon>Tracheophyta</taxon>
        <taxon>Spermatophyta</taxon>
        <taxon>Magnoliopsida</taxon>
        <taxon>eudicotyledons</taxon>
        <taxon>Gunneridae</taxon>
        <taxon>Pentapetalae</taxon>
        <taxon>rosids</taxon>
        <taxon>malvids</taxon>
        <taxon>Myrtales</taxon>
        <taxon>Lythraceae</taxon>
        <taxon>Trapa</taxon>
    </lineage>
</organism>
<evidence type="ECO:0000256" key="5">
    <source>
        <dbReference type="ARBA" id="ARBA00022989"/>
    </source>
</evidence>
<keyword evidence="3 8" id="KW-0812">Transmembrane</keyword>
<comment type="caution">
    <text evidence="9">The sequence shown here is derived from an EMBL/GenBank/DDBJ whole genome shotgun (WGS) entry which is preliminary data.</text>
</comment>
<evidence type="ECO:0000313" key="9">
    <source>
        <dbReference type="EMBL" id="KAK4769922.1"/>
    </source>
</evidence>
<dbReference type="Pfam" id="PF10225">
    <property type="entry name" value="NEMP"/>
    <property type="match status" value="1"/>
</dbReference>
<keyword evidence="7" id="KW-0539">Nucleus</keyword>
<feature type="transmembrane region" description="Helical" evidence="8">
    <location>
        <begin position="6"/>
        <end position="28"/>
    </location>
</feature>
<feature type="transmembrane region" description="Helical" evidence="8">
    <location>
        <begin position="219"/>
        <end position="241"/>
    </location>
</feature>
<dbReference type="PANTHER" id="PTHR31587">
    <property type="entry name" value="TRANSMEMBRANE PROTEIN (DUF2215)"/>
    <property type="match status" value="1"/>
</dbReference>
<dbReference type="AlphaFoldDB" id="A0AAN7QJP0"/>
<dbReference type="Proteomes" id="UP001345219">
    <property type="component" value="Chromosome 24"/>
</dbReference>
<accession>A0AAN7QJP0</accession>
<evidence type="ECO:0000313" key="10">
    <source>
        <dbReference type="Proteomes" id="UP001345219"/>
    </source>
</evidence>
<gene>
    <name evidence="9" type="ORF">SAY87_030454</name>
</gene>